<dbReference type="Proteomes" id="UP000007797">
    <property type="component" value="Unassembled WGS sequence"/>
</dbReference>
<evidence type="ECO:0000313" key="1">
    <source>
        <dbReference type="EMBL" id="EGG18686.1"/>
    </source>
</evidence>
<name>F4Q1I5_CACFS</name>
<reference evidence="2" key="1">
    <citation type="journal article" date="2011" name="Genome Res.">
        <title>Phylogeny-wide analysis of social amoeba genomes highlights ancient origins for complex intercellular communication.</title>
        <authorList>
            <person name="Heidel A.J."/>
            <person name="Lawal H.M."/>
            <person name="Felder M."/>
            <person name="Schilde C."/>
            <person name="Helps N.R."/>
            <person name="Tunggal B."/>
            <person name="Rivero F."/>
            <person name="John U."/>
            <person name="Schleicher M."/>
            <person name="Eichinger L."/>
            <person name="Platzer M."/>
            <person name="Noegel A.A."/>
            <person name="Schaap P."/>
            <person name="Gloeckner G."/>
        </authorList>
    </citation>
    <scope>NUCLEOTIDE SEQUENCE [LARGE SCALE GENOMIC DNA]</scope>
    <source>
        <strain evidence="2">SH3</strain>
    </source>
</reference>
<protein>
    <submittedName>
        <fullName evidence="1">Uncharacterized protein</fullName>
    </submittedName>
</protein>
<dbReference type="RefSeq" id="XP_004366590.1">
    <property type="nucleotide sequence ID" value="XM_004366533.1"/>
</dbReference>
<proteinExistence type="predicted"/>
<dbReference type="AlphaFoldDB" id="F4Q1I5"/>
<dbReference type="EMBL" id="GL883018">
    <property type="protein sequence ID" value="EGG18686.1"/>
    <property type="molecule type" value="Genomic_DNA"/>
</dbReference>
<dbReference type="KEGG" id="dfa:DFA_04182"/>
<sequence length="81" mass="9416">MLLCPNYDCFHRCKNDKSEQPPLIMKKRYFQPSNELEHSESKTAFYRWPHVLIILSTITVDSADLGLISTSLTSLSSNYYQ</sequence>
<keyword evidence="2" id="KW-1185">Reference proteome</keyword>
<evidence type="ECO:0000313" key="2">
    <source>
        <dbReference type="Proteomes" id="UP000007797"/>
    </source>
</evidence>
<organism evidence="1 2">
    <name type="scientific">Cavenderia fasciculata</name>
    <name type="common">Slime mold</name>
    <name type="synonym">Dictyostelium fasciculatum</name>
    <dbReference type="NCBI Taxonomy" id="261658"/>
    <lineage>
        <taxon>Eukaryota</taxon>
        <taxon>Amoebozoa</taxon>
        <taxon>Evosea</taxon>
        <taxon>Eumycetozoa</taxon>
        <taxon>Dictyostelia</taxon>
        <taxon>Acytosteliales</taxon>
        <taxon>Cavenderiaceae</taxon>
        <taxon>Cavenderia</taxon>
    </lineage>
</organism>
<gene>
    <name evidence="1" type="ORF">DFA_04182</name>
</gene>
<accession>F4Q1I5</accession>
<dbReference type="GeneID" id="14870660"/>